<proteinExistence type="predicted"/>
<protein>
    <submittedName>
        <fullName evidence="3">CBS domain-containing protein</fullName>
    </submittedName>
</protein>
<dbReference type="Gene3D" id="3.10.580.10">
    <property type="entry name" value="CBS-domain"/>
    <property type="match status" value="1"/>
</dbReference>
<name>A0ABP6CQQ7_9ACTN</name>
<evidence type="ECO:0000313" key="3">
    <source>
        <dbReference type="EMBL" id="GAA2625031.1"/>
    </source>
</evidence>
<feature type="domain" description="CBS" evidence="2">
    <location>
        <begin position="82"/>
        <end position="142"/>
    </location>
</feature>
<dbReference type="CDD" id="cd17788">
    <property type="entry name" value="CBS_pair_bac"/>
    <property type="match status" value="1"/>
</dbReference>
<dbReference type="SUPFAM" id="SSF54631">
    <property type="entry name" value="CBS-domain pair"/>
    <property type="match status" value="1"/>
</dbReference>
<dbReference type="Pfam" id="PF00571">
    <property type="entry name" value="CBS"/>
    <property type="match status" value="2"/>
</dbReference>
<dbReference type="PROSITE" id="PS51371">
    <property type="entry name" value="CBS"/>
    <property type="match status" value="1"/>
</dbReference>
<evidence type="ECO:0000256" key="1">
    <source>
        <dbReference type="PROSITE-ProRule" id="PRU00703"/>
    </source>
</evidence>
<organism evidence="3 4">
    <name type="scientific">Actinomadura fulvescens</name>
    <dbReference type="NCBI Taxonomy" id="46160"/>
    <lineage>
        <taxon>Bacteria</taxon>
        <taxon>Bacillati</taxon>
        <taxon>Actinomycetota</taxon>
        <taxon>Actinomycetes</taxon>
        <taxon>Streptosporangiales</taxon>
        <taxon>Thermomonosporaceae</taxon>
        <taxon>Actinomadura</taxon>
    </lineage>
</organism>
<gene>
    <name evidence="3" type="ORF">GCM10010411_72010</name>
</gene>
<dbReference type="EMBL" id="BAAATD010000012">
    <property type="protein sequence ID" value="GAA2625031.1"/>
    <property type="molecule type" value="Genomic_DNA"/>
</dbReference>
<reference evidence="4" key="1">
    <citation type="journal article" date="2019" name="Int. J. Syst. Evol. Microbiol.">
        <title>The Global Catalogue of Microorganisms (GCM) 10K type strain sequencing project: providing services to taxonomists for standard genome sequencing and annotation.</title>
        <authorList>
            <consortium name="The Broad Institute Genomics Platform"/>
            <consortium name="The Broad Institute Genome Sequencing Center for Infectious Disease"/>
            <person name="Wu L."/>
            <person name="Ma J."/>
        </authorList>
    </citation>
    <scope>NUCLEOTIDE SEQUENCE [LARGE SCALE GENOMIC DNA]</scope>
    <source>
        <strain evidence="4">JCM 6833</strain>
    </source>
</reference>
<dbReference type="InterPro" id="IPR046342">
    <property type="entry name" value="CBS_dom_sf"/>
</dbReference>
<evidence type="ECO:0000313" key="4">
    <source>
        <dbReference type="Proteomes" id="UP001501509"/>
    </source>
</evidence>
<accession>A0ABP6CQQ7</accession>
<keyword evidence="4" id="KW-1185">Reference proteome</keyword>
<dbReference type="Proteomes" id="UP001501509">
    <property type="component" value="Unassembled WGS sequence"/>
</dbReference>
<evidence type="ECO:0000259" key="2">
    <source>
        <dbReference type="PROSITE" id="PS51371"/>
    </source>
</evidence>
<comment type="caution">
    <text evidence="3">The sequence shown here is derived from an EMBL/GenBank/DDBJ whole genome shotgun (WGS) entry which is preliminary data.</text>
</comment>
<dbReference type="InterPro" id="IPR000644">
    <property type="entry name" value="CBS_dom"/>
</dbReference>
<keyword evidence="1" id="KW-0129">CBS domain</keyword>
<sequence length="142" mass="15155">MSADTSAMEAARLLADHGLPGLIVVDAERRPTAVLPGSQVLRAIIPRYVQDDPALARVFDEDHADKLCERLAGKRVADLIEPDRRPPPIVDANATAMEIASVMASAHSPVVAVSDDTHRTNAPMIGVITVAQLLTRLLPAQP</sequence>